<evidence type="ECO:0000313" key="1">
    <source>
        <dbReference type="EMBL" id="KAL3384243.1"/>
    </source>
</evidence>
<comment type="caution">
    <text evidence="1">The sequence shown here is derived from an EMBL/GenBank/DDBJ whole genome shotgun (WGS) entry which is preliminary data.</text>
</comment>
<organism evidence="1 2">
    <name type="scientific">Trichogramma kaykai</name>
    <dbReference type="NCBI Taxonomy" id="54128"/>
    <lineage>
        <taxon>Eukaryota</taxon>
        <taxon>Metazoa</taxon>
        <taxon>Ecdysozoa</taxon>
        <taxon>Arthropoda</taxon>
        <taxon>Hexapoda</taxon>
        <taxon>Insecta</taxon>
        <taxon>Pterygota</taxon>
        <taxon>Neoptera</taxon>
        <taxon>Endopterygota</taxon>
        <taxon>Hymenoptera</taxon>
        <taxon>Apocrita</taxon>
        <taxon>Proctotrupomorpha</taxon>
        <taxon>Chalcidoidea</taxon>
        <taxon>Trichogrammatidae</taxon>
        <taxon>Trichogramma</taxon>
    </lineage>
</organism>
<dbReference type="AlphaFoldDB" id="A0ABD2VUL5"/>
<dbReference type="Proteomes" id="UP001627154">
    <property type="component" value="Unassembled WGS sequence"/>
</dbReference>
<gene>
    <name evidence="1" type="ORF">TKK_020026</name>
</gene>
<evidence type="ECO:0000313" key="2">
    <source>
        <dbReference type="Proteomes" id="UP001627154"/>
    </source>
</evidence>
<keyword evidence="2" id="KW-1185">Reference proteome</keyword>
<name>A0ABD2VUL5_9HYME</name>
<protein>
    <recommendedName>
        <fullName evidence="3">MATH domain-containing protein</fullName>
    </recommendedName>
</protein>
<dbReference type="SUPFAM" id="SSF49599">
    <property type="entry name" value="TRAF domain-like"/>
    <property type="match status" value="1"/>
</dbReference>
<dbReference type="EMBL" id="JBJJXI010000177">
    <property type="protein sequence ID" value="KAL3384243.1"/>
    <property type="molecule type" value="Genomic_DNA"/>
</dbReference>
<evidence type="ECO:0008006" key="3">
    <source>
        <dbReference type="Google" id="ProtNLM"/>
    </source>
</evidence>
<sequence>MSLKTKNLFCETNLELVNNEINFNWRIRNFCNFKNVEKQGLRSATFSAFDREWYLRLESTAYPNVRSIFASQWKRYALVRLVCLDGNDDVVKGDLDYQLLVFNGDWKSLELCPLERSHVAAGQSPKAMTKGAIFDYNQELLKSSSDLVVMCKITRTEPSVETRIVLEPTTQNLLPDLDNLSLDDMSILGQSTSPTRTRGDPRY</sequence>
<reference evidence="1 2" key="1">
    <citation type="journal article" date="2024" name="bioRxiv">
        <title>A reference genome for Trichogramma kaykai: A tiny desert-dwelling parasitoid wasp with competing sex-ratio distorters.</title>
        <authorList>
            <person name="Culotta J."/>
            <person name="Lindsey A.R."/>
        </authorList>
    </citation>
    <scope>NUCLEOTIDE SEQUENCE [LARGE SCALE GENOMIC DNA]</scope>
    <source>
        <strain evidence="1 2">KSX58</strain>
    </source>
</reference>
<accession>A0ABD2VUL5</accession>
<proteinExistence type="predicted"/>